<dbReference type="PANTHER" id="PTHR31544:SF2">
    <property type="entry name" value="AIG2-LIKE PROTEIN D"/>
    <property type="match status" value="1"/>
</dbReference>
<dbReference type="InterPro" id="IPR036568">
    <property type="entry name" value="GGCT-like_sf"/>
</dbReference>
<dbReference type="AlphaFoldDB" id="A0A4Z0MA01"/>
<accession>A0A4Z0MA01</accession>
<feature type="domain" description="Gamma-glutamylcyclotransferase AIG2-like" evidence="3">
    <location>
        <begin position="4"/>
        <end position="114"/>
    </location>
</feature>
<dbReference type="RefSeq" id="WP_135440785.1">
    <property type="nucleotide sequence ID" value="NZ_SRLE01000001.1"/>
</dbReference>
<dbReference type="PANTHER" id="PTHR31544">
    <property type="entry name" value="AIG2-LIKE PROTEIN D"/>
    <property type="match status" value="1"/>
</dbReference>
<sequence>MQDIFVYGTLLNDEVLSILFDQPLSKVGARLPGYRRVTVSGQMFPAIRPDGNSSVEGALLTGLDQCAIALLDEYEGRFYQRESVLVYLECGTARHCQAYVFRPSYYDFLSDEAWCNERFREHHMGQYLARLPS</sequence>
<gene>
    <name evidence="4" type="ORF">E4634_01290</name>
</gene>
<evidence type="ECO:0000313" key="5">
    <source>
        <dbReference type="Proteomes" id="UP000298050"/>
    </source>
</evidence>
<evidence type="ECO:0000259" key="3">
    <source>
        <dbReference type="Pfam" id="PF06094"/>
    </source>
</evidence>
<dbReference type="Pfam" id="PF06094">
    <property type="entry name" value="GGACT"/>
    <property type="match status" value="1"/>
</dbReference>
<comment type="caution">
    <text evidence="4">The sequence shown here is derived from an EMBL/GenBank/DDBJ whole genome shotgun (WGS) entry which is preliminary data.</text>
</comment>
<dbReference type="Proteomes" id="UP000298050">
    <property type="component" value="Unassembled WGS sequence"/>
</dbReference>
<protein>
    <recommendedName>
        <fullName evidence="2">Putative gamma-glutamylcyclotransferase</fullName>
    </recommendedName>
</protein>
<reference evidence="4 5" key="1">
    <citation type="submission" date="2019-04" db="EMBL/GenBank/DDBJ databases">
        <title>Taxonomy of novel Haliea sp. from mangrove soil of West Coast of India.</title>
        <authorList>
            <person name="Verma A."/>
            <person name="Kumar P."/>
            <person name="Krishnamurthi S."/>
        </authorList>
    </citation>
    <scope>NUCLEOTIDE SEQUENCE [LARGE SCALE GENOMIC DNA]</scope>
    <source>
        <strain evidence="4 5">SAOS-164</strain>
    </source>
</reference>
<evidence type="ECO:0000256" key="1">
    <source>
        <dbReference type="ARBA" id="ARBA00022679"/>
    </source>
</evidence>
<name>A0A4Z0MA01_9GAMM</name>
<proteinExistence type="predicted"/>
<dbReference type="EMBL" id="SRLE01000001">
    <property type="protein sequence ID" value="TGD76208.1"/>
    <property type="molecule type" value="Genomic_DNA"/>
</dbReference>
<evidence type="ECO:0000256" key="2">
    <source>
        <dbReference type="ARBA" id="ARBA00030602"/>
    </source>
</evidence>
<dbReference type="GO" id="GO:0016740">
    <property type="term" value="F:transferase activity"/>
    <property type="evidence" value="ECO:0007669"/>
    <property type="project" value="UniProtKB-KW"/>
</dbReference>
<dbReference type="Gene3D" id="3.10.490.10">
    <property type="entry name" value="Gamma-glutamyl cyclotransferase-like"/>
    <property type="match status" value="1"/>
</dbReference>
<dbReference type="OrthoDB" id="279154at2"/>
<evidence type="ECO:0000313" key="4">
    <source>
        <dbReference type="EMBL" id="TGD76208.1"/>
    </source>
</evidence>
<dbReference type="InterPro" id="IPR013024">
    <property type="entry name" value="GGCT-like"/>
</dbReference>
<organism evidence="4 5">
    <name type="scientific">Mangrovimicrobium sediminis</name>
    <dbReference type="NCBI Taxonomy" id="2562682"/>
    <lineage>
        <taxon>Bacteria</taxon>
        <taxon>Pseudomonadati</taxon>
        <taxon>Pseudomonadota</taxon>
        <taxon>Gammaproteobacteria</taxon>
        <taxon>Cellvibrionales</taxon>
        <taxon>Halieaceae</taxon>
        <taxon>Mangrovimicrobium</taxon>
    </lineage>
</organism>
<dbReference type="InterPro" id="IPR045038">
    <property type="entry name" value="AIG2-like"/>
</dbReference>
<dbReference type="CDD" id="cd06661">
    <property type="entry name" value="GGCT_like"/>
    <property type="match status" value="1"/>
</dbReference>
<keyword evidence="1 4" id="KW-0808">Transferase</keyword>
<dbReference type="InterPro" id="IPR009288">
    <property type="entry name" value="AIG2-like_dom"/>
</dbReference>
<dbReference type="SUPFAM" id="SSF110857">
    <property type="entry name" value="Gamma-glutamyl cyclotransferase-like"/>
    <property type="match status" value="1"/>
</dbReference>
<keyword evidence="5" id="KW-1185">Reference proteome</keyword>